<evidence type="ECO:0000313" key="1">
    <source>
        <dbReference type="EMBL" id="KAJ8430987.1"/>
    </source>
</evidence>
<sequence>MIELVRDAKEFFKKGQISERCPRYFSIFSHPPDKSKQRLPINCENQLLELCDKWQISRRKQIHFFIVGKDKSTLIGQIVEELDRDGNVDANRDRNGQRGVAMVADLTEGHHIDHEDNLWDDIVASIDEVQAVGELRNKCSSFPSLEVVLNIDKGQSIDAVCNPIPPAVQTDKVTKTATKVDKGKEIMIEEEHIHKGKGIMFPDGVTDSDDDIDEDELFEHSSEDEVDRYERMYAGVTMWKAEGDGEVILKEGDMFEEKKQFLDEDLCGPLSKKLCESLSRSKAQSIDDETLQCIQCITHMKAMEALHKLSPVAHNWLLDEPKEH</sequence>
<reference evidence="1" key="1">
    <citation type="submission" date="2022-04" db="EMBL/GenBank/DDBJ databases">
        <title>Carnegiea gigantea Genome sequencing and assembly v2.</title>
        <authorList>
            <person name="Copetti D."/>
            <person name="Sanderson M.J."/>
            <person name="Burquez A."/>
            <person name="Wojciechowski M.F."/>
        </authorList>
    </citation>
    <scope>NUCLEOTIDE SEQUENCE</scope>
    <source>
        <strain evidence="1">SGP5-SGP5p</strain>
        <tissue evidence="1">Aerial part</tissue>
    </source>
</reference>
<dbReference type="AlphaFoldDB" id="A0A9Q1JU06"/>
<comment type="caution">
    <text evidence="1">The sequence shown here is derived from an EMBL/GenBank/DDBJ whole genome shotgun (WGS) entry which is preliminary data.</text>
</comment>
<proteinExistence type="predicted"/>
<evidence type="ECO:0000313" key="2">
    <source>
        <dbReference type="Proteomes" id="UP001153076"/>
    </source>
</evidence>
<dbReference type="EMBL" id="JAKOGI010000734">
    <property type="protein sequence ID" value="KAJ8430987.1"/>
    <property type="molecule type" value="Genomic_DNA"/>
</dbReference>
<gene>
    <name evidence="1" type="ORF">Cgig2_027700</name>
</gene>
<organism evidence="1 2">
    <name type="scientific">Carnegiea gigantea</name>
    <dbReference type="NCBI Taxonomy" id="171969"/>
    <lineage>
        <taxon>Eukaryota</taxon>
        <taxon>Viridiplantae</taxon>
        <taxon>Streptophyta</taxon>
        <taxon>Embryophyta</taxon>
        <taxon>Tracheophyta</taxon>
        <taxon>Spermatophyta</taxon>
        <taxon>Magnoliopsida</taxon>
        <taxon>eudicotyledons</taxon>
        <taxon>Gunneridae</taxon>
        <taxon>Pentapetalae</taxon>
        <taxon>Caryophyllales</taxon>
        <taxon>Cactineae</taxon>
        <taxon>Cactaceae</taxon>
        <taxon>Cactoideae</taxon>
        <taxon>Echinocereeae</taxon>
        <taxon>Carnegiea</taxon>
    </lineage>
</organism>
<name>A0A9Q1JU06_9CARY</name>
<protein>
    <submittedName>
        <fullName evidence="1">Uncharacterized protein</fullName>
    </submittedName>
</protein>
<accession>A0A9Q1JU06</accession>
<keyword evidence="2" id="KW-1185">Reference proteome</keyword>
<dbReference type="Proteomes" id="UP001153076">
    <property type="component" value="Unassembled WGS sequence"/>
</dbReference>